<evidence type="ECO:0000256" key="5">
    <source>
        <dbReference type="ARBA" id="ARBA00023136"/>
    </source>
</evidence>
<dbReference type="Pfam" id="PF00990">
    <property type="entry name" value="GGDEF"/>
    <property type="match status" value="1"/>
</dbReference>
<dbReference type="SUPFAM" id="SSF55073">
    <property type="entry name" value="Nucleotide cyclase"/>
    <property type="match status" value="1"/>
</dbReference>
<dbReference type="InterPro" id="IPR029787">
    <property type="entry name" value="Nucleotide_cyclase"/>
</dbReference>
<dbReference type="RefSeq" id="WP_215152368.1">
    <property type="nucleotide sequence ID" value="NZ_JAHHDZ010000015.1"/>
</dbReference>
<dbReference type="CDD" id="cd01949">
    <property type="entry name" value="GGDEF"/>
    <property type="match status" value="1"/>
</dbReference>
<dbReference type="Pfam" id="PF02743">
    <property type="entry name" value="dCache_1"/>
    <property type="match status" value="1"/>
</dbReference>
<keyword evidence="3 6" id="KW-0812">Transmembrane</keyword>
<evidence type="ECO:0000256" key="4">
    <source>
        <dbReference type="ARBA" id="ARBA00022989"/>
    </source>
</evidence>
<evidence type="ECO:0000256" key="2">
    <source>
        <dbReference type="ARBA" id="ARBA00022475"/>
    </source>
</evidence>
<dbReference type="NCBIfam" id="TIGR00254">
    <property type="entry name" value="GGDEF"/>
    <property type="match status" value="1"/>
</dbReference>
<dbReference type="InterPro" id="IPR000160">
    <property type="entry name" value="GGDEF_dom"/>
</dbReference>
<dbReference type="Proteomes" id="UP001169862">
    <property type="component" value="Unassembled WGS sequence"/>
</dbReference>
<dbReference type="SMART" id="SM00267">
    <property type="entry name" value="GGDEF"/>
    <property type="match status" value="1"/>
</dbReference>
<dbReference type="GO" id="GO:0005886">
    <property type="term" value="C:plasma membrane"/>
    <property type="evidence" value="ECO:0007669"/>
    <property type="project" value="UniProtKB-SubCell"/>
</dbReference>
<dbReference type="Gene3D" id="3.30.450.20">
    <property type="entry name" value="PAS domain"/>
    <property type="match status" value="1"/>
</dbReference>
<feature type="domain" description="GGDEF" evidence="7">
    <location>
        <begin position="447"/>
        <end position="580"/>
    </location>
</feature>
<evidence type="ECO:0000259" key="7">
    <source>
        <dbReference type="PROSITE" id="PS50887"/>
    </source>
</evidence>
<evidence type="ECO:0000313" key="9">
    <source>
        <dbReference type="Proteomes" id="UP001169862"/>
    </source>
</evidence>
<dbReference type="AlphaFoldDB" id="A0AAW7XEN3"/>
<feature type="transmembrane region" description="Helical" evidence="6">
    <location>
        <begin position="16"/>
        <end position="38"/>
    </location>
</feature>
<proteinExistence type="predicted"/>
<dbReference type="InterPro" id="IPR043128">
    <property type="entry name" value="Rev_trsase/Diguanyl_cyclase"/>
</dbReference>
<reference evidence="8" key="1">
    <citation type="submission" date="2023-07" db="EMBL/GenBank/DDBJ databases">
        <title>Genome content predicts the carbon catabolic preferences of heterotrophic bacteria.</title>
        <authorList>
            <person name="Gralka M."/>
        </authorList>
    </citation>
    <scope>NUCLEOTIDE SEQUENCE</scope>
    <source>
        <strain evidence="8">I2M16</strain>
    </source>
</reference>
<dbReference type="PANTHER" id="PTHR46663:SF2">
    <property type="entry name" value="GGDEF DOMAIN-CONTAINING PROTEIN"/>
    <property type="match status" value="1"/>
</dbReference>
<dbReference type="SUPFAM" id="SSF103190">
    <property type="entry name" value="Sensory domain-like"/>
    <property type="match status" value="1"/>
</dbReference>
<dbReference type="Gene3D" id="6.10.340.10">
    <property type="match status" value="1"/>
</dbReference>
<evidence type="ECO:0000313" key="8">
    <source>
        <dbReference type="EMBL" id="MDO6452728.1"/>
    </source>
</evidence>
<comment type="caution">
    <text evidence="8">The sequence shown here is derived from an EMBL/GenBank/DDBJ whole genome shotgun (WGS) entry which is preliminary data.</text>
</comment>
<keyword evidence="2" id="KW-1003">Cell membrane</keyword>
<evidence type="ECO:0000256" key="3">
    <source>
        <dbReference type="ARBA" id="ARBA00022692"/>
    </source>
</evidence>
<dbReference type="Gene3D" id="3.30.70.270">
    <property type="match status" value="1"/>
</dbReference>
<name>A0AAW7XEN3_9GAMM</name>
<keyword evidence="8" id="KW-0808">Transferase</keyword>
<feature type="transmembrane region" description="Helical" evidence="6">
    <location>
        <begin position="345"/>
        <end position="367"/>
    </location>
</feature>
<dbReference type="InterPro" id="IPR052163">
    <property type="entry name" value="DGC-Regulatory_Protein"/>
</dbReference>
<dbReference type="EC" id="2.7.7.65" evidence="8"/>
<keyword evidence="8" id="KW-0548">Nucleotidyltransferase</keyword>
<organism evidence="8 9">
    <name type="scientific">Neptunomonas phycophila</name>
    <dbReference type="NCBI Taxonomy" id="1572645"/>
    <lineage>
        <taxon>Bacteria</taxon>
        <taxon>Pseudomonadati</taxon>
        <taxon>Pseudomonadota</taxon>
        <taxon>Gammaproteobacteria</taxon>
        <taxon>Oceanospirillales</taxon>
        <taxon>Oceanospirillaceae</taxon>
        <taxon>Neptunomonas</taxon>
    </lineage>
</organism>
<dbReference type="PROSITE" id="PS50887">
    <property type="entry name" value="GGDEF"/>
    <property type="match status" value="1"/>
</dbReference>
<dbReference type="InterPro" id="IPR033479">
    <property type="entry name" value="dCache_1"/>
</dbReference>
<keyword evidence="5 6" id="KW-0472">Membrane</keyword>
<evidence type="ECO:0000256" key="1">
    <source>
        <dbReference type="ARBA" id="ARBA00004651"/>
    </source>
</evidence>
<dbReference type="GO" id="GO:0052621">
    <property type="term" value="F:diguanylate cyclase activity"/>
    <property type="evidence" value="ECO:0007669"/>
    <property type="project" value="UniProtKB-EC"/>
</dbReference>
<dbReference type="EMBL" id="JAUOPG010000002">
    <property type="protein sequence ID" value="MDO6452728.1"/>
    <property type="molecule type" value="Genomic_DNA"/>
</dbReference>
<dbReference type="InterPro" id="IPR029151">
    <property type="entry name" value="Sensor-like_sf"/>
</dbReference>
<protein>
    <submittedName>
        <fullName evidence="8">Diguanylate cyclase</fullName>
        <ecNumber evidence="8">2.7.7.65</ecNumber>
    </submittedName>
</protein>
<keyword evidence="4 6" id="KW-1133">Transmembrane helix</keyword>
<dbReference type="PANTHER" id="PTHR46663">
    <property type="entry name" value="DIGUANYLATE CYCLASE DGCT-RELATED"/>
    <property type="match status" value="1"/>
</dbReference>
<evidence type="ECO:0000256" key="6">
    <source>
        <dbReference type="SAM" id="Phobius"/>
    </source>
</evidence>
<sequence length="580" mass="64721">MRRQQHSFVSLKSTLITPYVTLILMLTLVIGLISYWAGSRMVATLSERLSLEMVERIGQAVDRHMFGSSAVLEAAFPKGMTAPKDITPIIDQMRTRFWTATTLHTDPNDYVYYGNTLGQSYGLKRLENNKAEVRIKLDPRKPREYFSFSGINGQQSYVKTEDAVFDPRIRPWFTSGQQREQQNHTWTAVYVDFATSDLVVTRARKVLSDSGQLSGVVATDVSLIKLNQFIADLKVSENGLAFLVESSGELLASSNTINVRQLPSGMMQRVTVSDAGEPMIKLAYDHIVPLLKKESSKNTGSLTLSTENETLDMAYKHIIDTAGLDWTAIIIVPRSDILAGVTKQVFMVGLLGVIAVLIAIGLGFRILNRVASDVSSLSRAVMDADHSEDTLPATLSRKDEIGVLARSFMDMRKGLFTDQLTNVANRAALERHLTNLTAPAKQGETKVPFTLLFIDLDNFKPLNDLFGHDNGDLALIEVAQRFKTLLGPDDLLARYGGDEFVAVLREQNHRTHIDKIKQRFNDVLLAPLNTLHDIPPGENVYVTASIGDSKFPAHGQDIESLLRRADKVMYQYKKVNKNRY</sequence>
<gene>
    <name evidence="8" type="ORF">Q4490_04035</name>
</gene>
<accession>A0AAW7XEN3</accession>
<comment type="subcellular location">
    <subcellularLocation>
        <location evidence="1">Cell membrane</location>
        <topology evidence="1">Multi-pass membrane protein</topology>
    </subcellularLocation>
</comment>